<reference evidence="1 2" key="1">
    <citation type="submission" date="2020-08" db="EMBL/GenBank/DDBJ databases">
        <title>Oceanospirillum sp. nov. isolated from marine sediment.</title>
        <authorList>
            <person name="Ji X."/>
        </authorList>
    </citation>
    <scope>NUCLEOTIDE SEQUENCE [LARGE SCALE GENOMIC DNA]</scope>
    <source>
        <strain evidence="1 2">D5</strain>
    </source>
</reference>
<dbReference type="Gene3D" id="3.40.190.10">
    <property type="entry name" value="Periplasmic binding protein-like II"/>
    <property type="match status" value="2"/>
</dbReference>
<accession>A0A839IU44</accession>
<gene>
    <name evidence="1" type="ORF">H4O21_17840</name>
</gene>
<dbReference type="Proteomes" id="UP000565262">
    <property type="component" value="Unassembled WGS sequence"/>
</dbReference>
<comment type="caution">
    <text evidence="1">The sequence shown here is derived from an EMBL/GenBank/DDBJ whole genome shotgun (WGS) entry which is preliminary data.</text>
</comment>
<protein>
    <submittedName>
        <fullName evidence="1">Transporter substrate-binding domain-containing protein</fullName>
    </submittedName>
</protein>
<evidence type="ECO:0000313" key="1">
    <source>
        <dbReference type="EMBL" id="MBB1488468.1"/>
    </source>
</evidence>
<dbReference type="RefSeq" id="WP_182810236.1">
    <property type="nucleotide sequence ID" value="NZ_JACJFM010000028.1"/>
</dbReference>
<dbReference type="SUPFAM" id="SSF53850">
    <property type="entry name" value="Periplasmic binding protein-like II"/>
    <property type="match status" value="1"/>
</dbReference>
<organism evidence="1 2">
    <name type="scientific">Oceanospirillum sediminis</name>
    <dbReference type="NCBI Taxonomy" id="2760088"/>
    <lineage>
        <taxon>Bacteria</taxon>
        <taxon>Pseudomonadati</taxon>
        <taxon>Pseudomonadota</taxon>
        <taxon>Gammaproteobacteria</taxon>
        <taxon>Oceanospirillales</taxon>
        <taxon>Oceanospirillaceae</taxon>
        <taxon>Oceanospirillum</taxon>
    </lineage>
</organism>
<keyword evidence="2" id="KW-1185">Reference proteome</keyword>
<sequence>MKIIARVLLGYLFFIAHQTEAQDLYSRIRISTIEYPPLFQSAYLPDKGYGVASDLTIAAFQAVNVDVKFDYIPMIRSVNSVVTRRHPASLGSINWFIKDQKEHAVEAVNLFNISFKLFYKKARFPSGMSYQKLSELKPFSIGNVRGSSTTPVVNRAHLNIRWTSALEQNFRMLNADRIDFAIGGETAGWTLIQTLFPGEEGQFAVIDEAIHTVPIGLVFHKDEQGLIQKFRQGIHRIIKDGSYLRILARYYRKEQITSSLLTPNIIKNIQPDND</sequence>
<proteinExistence type="predicted"/>
<dbReference type="EMBL" id="JACJFM010000028">
    <property type="protein sequence ID" value="MBB1488468.1"/>
    <property type="molecule type" value="Genomic_DNA"/>
</dbReference>
<evidence type="ECO:0000313" key="2">
    <source>
        <dbReference type="Proteomes" id="UP000565262"/>
    </source>
</evidence>
<dbReference type="AlphaFoldDB" id="A0A839IU44"/>
<name>A0A839IU44_9GAMM</name>